<proteinExistence type="predicted"/>
<dbReference type="InterPro" id="IPR029000">
    <property type="entry name" value="Cyclophilin-like_dom_sf"/>
</dbReference>
<feature type="domain" description="Cyclophilin-like" evidence="3">
    <location>
        <begin position="69"/>
        <end position="178"/>
    </location>
</feature>
<dbReference type="SUPFAM" id="SSF50891">
    <property type="entry name" value="Cyclophilin-like"/>
    <property type="match status" value="1"/>
</dbReference>
<name>A0ABY1IFN9_9ACTO</name>
<feature type="compositionally biased region" description="Low complexity" evidence="1">
    <location>
        <begin position="41"/>
        <end position="55"/>
    </location>
</feature>
<evidence type="ECO:0000313" key="5">
    <source>
        <dbReference type="Proteomes" id="UP000184390"/>
    </source>
</evidence>
<dbReference type="Pfam" id="PF18050">
    <property type="entry name" value="Cyclophil_like2"/>
    <property type="match status" value="1"/>
</dbReference>
<dbReference type="EMBL" id="FQYL01000011">
    <property type="protein sequence ID" value="SHJ10823.1"/>
    <property type="molecule type" value="Genomic_DNA"/>
</dbReference>
<accession>A0ABY1IFN9</accession>
<keyword evidence="2" id="KW-0732">Signal</keyword>
<keyword evidence="5" id="KW-1185">Reference proteome</keyword>
<comment type="caution">
    <text evidence="4">The sequence shown here is derived from an EMBL/GenBank/DDBJ whole genome shotgun (WGS) entry which is preliminary data.</text>
</comment>
<evidence type="ECO:0000313" key="4">
    <source>
        <dbReference type="EMBL" id="SHJ10823.1"/>
    </source>
</evidence>
<feature type="region of interest" description="Disordered" evidence="1">
    <location>
        <begin position="30"/>
        <end position="66"/>
    </location>
</feature>
<organism evidence="4 5">
    <name type="scientific">Actinomyces denticolens</name>
    <dbReference type="NCBI Taxonomy" id="52767"/>
    <lineage>
        <taxon>Bacteria</taxon>
        <taxon>Bacillati</taxon>
        <taxon>Actinomycetota</taxon>
        <taxon>Actinomycetes</taxon>
        <taxon>Actinomycetales</taxon>
        <taxon>Actinomycetaceae</taxon>
        <taxon>Actinomyces</taxon>
    </lineage>
</organism>
<dbReference type="RefSeq" id="WP_218587350.1">
    <property type="nucleotide sequence ID" value="NZ_FQYL01000011.1"/>
</dbReference>
<gene>
    <name evidence="4" type="ORF">SAMN05216246_11143</name>
</gene>
<sequence length="181" mass="18933">MRSRAGRAAAVTGRVITVLVLAAALSSCTAHDAGPSGEPGSAAVTTTQASPTTTSPAPPSDQGATTMRISVNGHDLEVELADNSSADTLAELLRDGDLTIEMSDYNRFEKVGPLPQSLPTNDERITTAPGDVILYQGTQITIYYDSNTWSLTRLGRITNVSTAELRRILGEGDVTATLSVG</sequence>
<feature type="chain" id="PRO_5046524454" description="Cyclophilin-like domain-containing protein" evidence="2">
    <location>
        <begin position="33"/>
        <end position="181"/>
    </location>
</feature>
<dbReference type="InterPro" id="IPR041183">
    <property type="entry name" value="Cyclophilin-like"/>
</dbReference>
<evidence type="ECO:0000256" key="2">
    <source>
        <dbReference type="SAM" id="SignalP"/>
    </source>
</evidence>
<feature type="signal peptide" evidence="2">
    <location>
        <begin position="1"/>
        <end position="32"/>
    </location>
</feature>
<dbReference type="PROSITE" id="PS51257">
    <property type="entry name" value="PROKAR_LIPOPROTEIN"/>
    <property type="match status" value="1"/>
</dbReference>
<protein>
    <recommendedName>
        <fullName evidence="3">Cyclophilin-like domain-containing protein</fullName>
    </recommendedName>
</protein>
<evidence type="ECO:0000259" key="3">
    <source>
        <dbReference type="Pfam" id="PF18050"/>
    </source>
</evidence>
<evidence type="ECO:0000256" key="1">
    <source>
        <dbReference type="SAM" id="MobiDB-lite"/>
    </source>
</evidence>
<dbReference type="Gene3D" id="2.40.100.20">
    <property type="match status" value="1"/>
</dbReference>
<reference evidence="4 5" key="1">
    <citation type="submission" date="2016-11" db="EMBL/GenBank/DDBJ databases">
        <authorList>
            <person name="Varghese N."/>
            <person name="Submissions S."/>
        </authorList>
    </citation>
    <scope>NUCLEOTIDE SEQUENCE [LARGE SCALE GENOMIC DNA]</scope>
    <source>
        <strain evidence="4 5">PA</strain>
    </source>
</reference>
<dbReference type="Proteomes" id="UP000184390">
    <property type="component" value="Unassembled WGS sequence"/>
</dbReference>